<evidence type="ECO:0000256" key="5">
    <source>
        <dbReference type="SAM" id="Coils"/>
    </source>
</evidence>
<dbReference type="Proteomes" id="UP001230496">
    <property type="component" value="Chromosome"/>
</dbReference>
<evidence type="ECO:0000256" key="7">
    <source>
        <dbReference type="SAM" id="SignalP"/>
    </source>
</evidence>
<keyword evidence="5" id="KW-0175">Coiled coil</keyword>
<keyword evidence="6" id="KW-0472">Membrane</keyword>
<dbReference type="Gene3D" id="1.25.40.10">
    <property type="entry name" value="Tetratricopeptide repeat domain"/>
    <property type="match status" value="2"/>
</dbReference>
<dbReference type="InterPro" id="IPR011712">
    <property type="entry name" value="Sig_transdc_His_kin_sub3_dim/P"/>
</dbReference>
<dbReference type="PROSITE" id="PS50293">
    <property type="entry name" value="TPR_REGION"/>
    <property type="match status" value="1"/>
</dbReference>
<feature type="chain" id="PRO_5041333161" evidence="7">
    <location>
        <begin position="26"/>
        <end position="711"/>
    </location>
</feature>
<dbReference type="Pfam" id="PF13424">
    <property type="entry name" value="TPR_12"/>
    <property type="match status" value="2"/>
</dbReference>
<organism evidence="9 10">
    <name type="scientific">Marivirga salinarum</name>
    <dbReference type="NCBI Taxonomy" id="3059078"/>
    <lineage>
        <taxon>Bacteria</taxon>
        <taxon>Pseudomonadati</taxon>
        <taxon>Bacteroidota</taxon>
        <taxon>Cytophagia</taxon>
        <taxon>Cytophagales</taxon>
        <taxon>Marivirgaceae</taxon>
        <taxon>Marivirga</taxon>
    </lineage>
</organism>
<dbReference type="Gene3D" id="1.20.5.1930">
    <property type="match status" value="1"/>
</dbReference>
<dbReference type="SUPFAM" id="SSF55874">
    <property type="entry name" value="ATPase domain of HSP90 chaperone/DNA topoisomerase II/histidine kinase"/>
    <property type="match status" value="1"/>
</dbReference>
<protein>
    <submittedName>
        <fullName evidence="9">Tetratricopeptide repeat protein</fullName>
    </submittedName>
</protein>
<name>A0AA51N8T1_9BACT</name>
<feature type="repeat" description="TPR" evidence="4">
    <location>
        <begin position="192"/>
        <end position="225"/>
    </location>
</feature>
<dbReference type="SMART" id="SM00387">
    <property type="entry name" value="HATPase_c"/>
    <property type="match status" value="1"/>
</dbReference>
<reference evidence="9 10" key="1">
    <citation type="submission" date="2023-08" db="EMBL/GenBank/DDBJ databases">
        <title>Comparative genomics and taxonomic characterization of three novel marine species of genus Marivirga.</title>
        <authorList>
            <person name="Muhammad N."/>
            <person name="Kim S.-G."/>
        </authorList>
    </citation>
    <scope>NUCLEOTIDE SEQUENCE [LARGE SCALE GENOMIC DNA]</scope>
    <source>
        <strain evidence="9 10">BDSF4-3</strain>
    </source>
</reference>
<dbReference type="InterPro" id="IPR005467">
    <property type="entry name" value="His_kinase_dom"/>
</dbReference>
<dbReference type="Gene3D" id="3.30.565.10">
    <property type="entry name" value="Histidine kinase-like ATPase, C-terminal domain"/>
    <property type="match status" value="1"/>
</dbReference>
<keyword evidence="6" id="KW-0812">Transmembrane</keyword>
<dbReference type="Pfam" id="PF13181">
    <property type="entry name" value="TPR_8"/>
    <property type="match status" value="3"/>
</dbReference>
<evidence type="ECO:0000256" key="2">
    <source>
        <dbReference type="ARBA" id="ARBA00022777"/>
    </source>
</evidence>
<dbReference type="GO" id="GO:0000155">
    <property type="term" value="F:phosphorelay sensor kinase activity"/>
    <property type="evidence" value="ECO:0007669"/>
    <property type="project" value="InterPro"/>
</dbReference>
<keyword evidence="4" id="KW-0802">TPR repeat</keyword>
<dbReference type="SMART" id="SM00028">
    <property type="entry name" value="TPR"/>
    <property type="match status" value="7"/>
</dbReference>
<feature type="repeat" description="TPR" evidence="4">
    <location>
        <begin position="155"/>
        <end position="188"/>
    </location>
</feature>
<keyword evidence="6" id="KW-1133">Transmembrane helix</keyword>
<dbReference type="AlphaFoldDB" id="A0AA51N8T1"/>
<dbReference type="PROSITE" id="PS50005">
    <property type="entry name" value="TPR"/>
    <property type="match status" value="5"/>
</dbReference>
<evidence type="ECO:0000256" key="6">
    <source>
        <dbReference type="SAM" id="Phobius"/>
    </source>
</evidence>
<feature type="signal peptide" evidence="7">
    <location>
        <begin position="1"/>
        <end position="25"/>
    </location>
</feature>
<feature type="repeat" description="TPR" evidence="4">
    <location>
        <begin position="115"/>
        <end position="148"/>
    </location>
</feature>
<dbReference type="InterPro" id="IPR036890">
    <property type="entry name" value="HATPase_C_sf"/>
</dbReference>
<dbReference type="GO" id="GO:0016020">
    <property type="term" value="C:membrane"/>
    <property type="evidence" value="ECO:0007669"/>
    <property type="project" value="InterPro"/>
</dbReference>
<feature type="repeat" description="TPR" evidence="4">
    <location>
        <begin position="272"/>
        <end position="305"/>
    </location>
</feature>
<accession>A0AA51N8T1</accession>
<dbReference type="EMBL" id="CP129971">
    <property type="protein sequence ID" value="WMN10941.1"/>
    <property type="molecule type" value="Genomic_DNA"/>
</dbReference>
<keyword evidence="7" id="KW-0732">Signal</keyword>
<dbReference type="InterPro" id="IPR050482">
    <property type="entry name" value="Sensor_HK_TwoCompSys"/>
</dbReference>
<keyword evidence="10" id="KW-1185">Reference proteome</keyword>
<feature type="transmembrane region" description="Helical" evidence="6">
    <location>
        <begin position="445"/>
        <end position="464"/>
    </location>
</feature>
<dbReference type="Pfam" id="PF02518">
    <property type="entry name" value="HATPase_c"/>
    <property type="match status" value="1"/>
</dbReference>
<dbReference type="SUPFAM" id="SSF48452">
    <property type="entry name" value="TPR-like"/>
    <property type="match status" value="2"/>
</dbReference>
<dbReference type="GO" id="GO:0046983">
    <property type="term" value="F:protein dimerization activity"/>
    <property type="evidence" value="ECO:0007669"/>
    <property type="project" value="InterPro"/>
</dbReference>
<evidence type="ECO:0000256" key="4">
    <source>
        <dbReference type="PROSITE-ProRule" id="PRU00339"/>
    </source>
</evidence>
<evidence type="ECO:0000256" key="1">
    <source>
        <dbReference type="ARBA" id="ARBA00022679"/>
    </source>
</evidence>
<dbReference type="InterPro" id="IPR011990">
    <property type="entry name" value="TPR-like_helical_dom_sf"/>
</dbReference>
<dbReference type="KEGG" id="msaa:QYS49_36585"/>
<evidence type="ECO:0000256" key="3">
    <source>
        <dbReference type="ARBA" id="ARBA00023012"/>
    </source>
</evidence>
<dbReference type="Pfam" id="PF07730">
    <property type="entry name" value="HisKA_3"/>
    <property type="match status" value="1"/>
</dbReference>
<evidence type="ECO:0000313" key="10">
    <source>
        <dbReference type="Proteomes" id="UP001230496"/>
    </source>
</evidence>
<dbReference type="PANTHER" id="PTHR24421">
    <property type="entry name" value="NITRATE/NITRITE SENSOR PROTEIN NARX-RELATED"/>
    <property type="match status" value="1"/>
</dbReference>
<dbReference type="PANTHER" id="PTHR24421:SF55">
    <property type="entry name" value="SENSOR HISTIDINE KINASE YDFH"/>
    <property type="match status" value="1"/>
</dbReference>
<dbReference type="InterPro" id="IPR003594">
    <property type="entry name" value="HATPase_dom"/>
</dbReference>
<feature type="coiled-coil region" evidence="5">
    <location>
        <begin position="350"/>
        <end position="435"/>
    </location>
</feature>
<proteinExistence type="predicted"/>
<keyword evidence="3" id="KW-0902">Two-component regulatory system</keyword>
<feature type="domain" description="Histidine kinase" evidence="8">
    <location>
        <begin position="515"/>
        <end position="702"/>
    </location>
</feature>
<keyword evidence="2" id="KW-0418">Kinase</keyword>
<gene>
    <name evidence="9" type="ORF">QYS49_36585</name>
</gene>
<evidence type="ECO:0000259" key="8">
    <source>
        <dbReference type="PROSITE" id="PS50109"/>
    </source>
</evidence>
<keyword evidence="1" id="KW-0808">Transferase</keyword>
<sequence>MDKLCFIILTSIISLFLCSSGFSQGNTDELEVVERVHALLDDFDSKITSEPTRAKSLINQAIALSKQYKLEKEEADSYFRLGKLLLNEGNYDSSKVLLKKALSTYLIQKEYKAISKCYKEIGVLLEETGQREESLAYYTKGLKIARDHNFNELIPPFINNIGTIYLKQQHYDKASELFKESASLSKKGYQYAITINNIGVVKYQQGLYDEAREYYQKSLEACKEINDDYCTLTPLNGIANTYLQQNAYEQALETTKRAIEIQERKKLDKDLLVSYNRLGLTYNAMGEYEKAIREYEKSLTISNRINSIHTPYIHANISDSYENLKDYKNALTHIEKFYQQLDSINALEHKMKTEELLAQYETEKKDKEIELLRKNKALREIQQEKEIAIFEQELLNKSLEEQENKYELLQRDKKIDILNKNRELQKANILNQENELKRQALIKNIVIISAISILVPVIILLIVYRQKVKSKEQLAAKTEEVNQQKTLELIREFEIKTIRAQIEGQENEKERIAKELHDGIAGGLAAIKMKLQSLENSSNENTQLKKLIKGVDTIYSEVRTISHNLTPPEMLNHSFADFLKKYLSDVSEIATFEIEYIFHNERKLNQLDDNFKVEIYRILQELITNIIKHAKTDFVEVQIVTNLNNINLIVEDHGQGFDYKEKSNGLGLQNIKSRIQSLNGNLNIDSVKGRGTIINIDIDYYIKSGVKLETV</sequence>
<dbReference type="InterPro" id="IPR019734">
    <property type="entry name" value="TPR_rpt"/>
</dbReference>
<dbReference type="RefSeq" id="WP_308347553.1">
    <property type="nucleotide sequence ID" value="NZ_CP129971.1"/>
</dbReference>
<evidence type="ECO:0000313" key="9">
    <source>
        <dbReference type="EMBL" id="WMN10941.1"/>
    </source>
</evidence>
<dbReference type="CDD" id="cd16917">
    <property type="entry name" value="HATPase_UhpB-NarQ-NarX-like"/>
    <property type="match status" value="1"/>
</dbReference>
<feature type="repeat" description="TPR" evidence="4">
    <location>
        <begin position="232"/>
        <end position="265"/>
    </location>
</feature>
<dbReference type="PROSITE" id="PS50109">
    <property type="entry name" value="HIS_KIN"/>
    <property type="match status" value="1"/>
</dbReference>